<name>A0A5N6P9I6_9ASTR</name>
<dbReference type="AlphaFoldDB" id="A0A5N6P9I6"/>
<keyword evidence="2" id="KW-1185">Reference proteome</keyword>
<comment type="caution">
    <text evidence="1">The sequence shown here is derived from an EMBL/GenBank/DDBJ whole genome shotgun (WGS) entry which is preliminary data.</text>
</comment>
<evidence type="ECO:0000313" key="1">
    <source>
        <dbReference type="EMBL" id="KAD5961924.1"/>
    </source>
</evidence>
<protein>
    <submittedName>
        <fullName evidence="1">Uncharacterized protein</fullName>
    </submittedName>
</protein>
<evidence type="ECO:0000313" key="2">
    <source>
        <dbReference type="Proteomes" id="UP000326396"/>
    </source>
</evidence>
<dbReference type="EMBL" id="SZYD01000006">
    <property type="protein sequence ID" value="KAD5961924.1"/>
    <property type="molecule type" value="Genomic_DNA"/>
</dbReference>
<organism evidence="1 2">
    <name type="scientific">Mikania micrantha</name>
    <name type="common">bitter vine</name>
    <dbReference type="NCBI Taxonomy" id="192012"/>
    <lineage>
        <taxon>Eukaryota</taxon>
        <taxon>Viridiplantae</taxon>
        <taxon>Streptophyta</taxon>
        <taxon>Embryophyta</taxon>
        <taxon>Tracheophyta</taxon>
        <taxon>Spermatophyta</taxon>
        <taxon>Magnoliopsida</taxon>
        <taxon>eudicotyledons</taxon>
        <taxon>Gunneridae</taxon>
        <taxon>Pentapetalae</taxon>
        <taxon>asterids</taxon>
        <taxon>campanulids</taxon>
        <taxon>Asterales</taxon>
        <taxon>Asteraceae</taxon>
        <taxon>Asteroideae</taxon>
        <taxon>Heliantheae alliance</taxon>
        <taxon>Eupatorieae</taxon>
        <taxon>Mikania</taxon>
    </lineage>
</organism>
<accession>A0A5N6P9I6</accession>
<dbReference type="Proteomes" id="UP000326396">
    <property type="component" value="Linkage Group LG14"/>
</dbReference>
<reference evidence="1 2" key="1">
    <citation type="submission" date="2019-05" db="EMBL/GenBank/DDBJ databases">
        <title>Mikania micrantha, genome provides insights into the molecular mechanism of rapid growth.</title>
        <authorList>
            <person name="Liu B."/>
        </authorList>
    </citation>
    <scope>NUCLEOTIDE SEQUENCE [LARGE SCALE GENOMIC DNA]</scope>
    <source>
        <strain evidence="1">NLD-2019</strain>
        <tissue evidence="1">Leaf</tissue>
    </source>
</reference>
<proteinExistence type="predicted"/>
<sequence length="125" mass="13533">MKILLNICPTVTEARGKENSWSSQSDKCKTFSFSDTKVVESFESEKGSLGCHLDLIELHEDSRGSQASIALPPLSQPSSNTVAMVKGAKGNSLCAIIGGFFFKLKEATFINGAKESLQEKMESNL</sequence>
<gene>
    <name evidence="1" type="ORF">E3N88_13397</name>
</gene>